<dbReference type="AlphaFoldDB" id="A0A2S8F3D6"/>
<accession>A0A2S8F3D6</accession>
<dbReference type="EMBL" id="PUIB01000030">
    <property type="protein sequence ID" value="PQO26653.1"/>
    <property type="molecule type" value="Genomic_DNA"/>
</dbReference>
<sequence length="256" mass="28260">MAQIVSIHSFRGGTGKSNTTANLAVSLARRGYRVAVVDTDIQSPGVHVLFRLGEGQIERTLNDYLWGDCEIEEAAYDMTQSVIGSVGANDERPRIFLVPASIDSNEIGRVLKEGYDVGVLNDGFKRLIRELNLDYLLIDTHPGVNEETLLSIVVSDKLVLVMRPDSQDFQGTAVTLELARRLEVADTLLVINKIPPGMDRDTLQQKVETAYSAKVVALLPLNHEIVHLASNGIFANRYPDHPFTLELQNVVNALIQ</sequence>
<dbReference type="GO" id="GO:0051782">
    <property type="term" value="P:negative regulation of cell division"/>
    <property type="evidence" value="ECO:0007669"/>
    <property type="project" value="TreeGrafter"/>
</dbReference>
<evidence type="ECO:0000259" key="1">
    <source>
        <dbReference type="Pfam" id="PF01656"/>
    </source>
</evidence>
<dbReference type="InterPro" id="IPR027417">
    <property type="entry name" value="P-loop_NTPase"/>
</dbReference>
<dbReference type="RefSeq" id="WP_105360114.1">
    <property type="nucleotide sequence ID" value="NZ_PUIB01000030.1"/>
</dbReference>
<evidence type="ECO:0000313" key="2">
    <source>
        <dbReference type="EMBL" id="PQO26653.1"/>
    </source>
</evidence>
<dbReference type="OrthoDB" id="13869at2"/>
<feature type="domain" description="CobQ/CobB/MinD/ParA nucleotide binding" evidence="1">
    <location>
        <begin position="6"/>
        <end position="232"/>
    </location>
</feature>
<dbReference type="GO" id="GO:0005829">
    <property type="term" value="C:cytosol"/>
    <property type="evidence" value="ECO:0007669"/>
    <property type="project" value="TreeGrafter"/>
</dbReference>
<dbReference type="PANTHER" id="PTHR43384">
    <property type="entry name" value="SEPTUM SITE-DETERMINING PROTEIN MIND HOMOLOG, CHLOROPLASTIC-RELATED"/>
    <property type="match status" value="1"/>
</dbReference>
<dbReference type="Proteomes" id="UP000239388">
    <property type="component" value="Unassembled WGS sequence"/>
</dbReference>
<evidence type="ECO:0000313" key="3">
    <source>
        <dbReference type="Proteomes" id="UP000239388"/>
    </source>
</evidence>
<dbReference type="GO" id="GO:0016887">
    <property type="term" value="F:ATP hydrolysis activity"/>
    <property type="evidence" value="ECO:0007669"/>
    <property type="project" value="TreeGrafter"/>
</dbReference>
<dbReference type="SUPFAM" id="SSF52540">
    <property type="entry name" value="P-loop containing nucleoside triphosphate hydrolases"/>
    <property type="match status" value="1"/>
</dbReference>
<gene>
    <name evidence="2" type="ORF">C5Y98_30195</name>
</gene>
<name>A0A2S8F3D6_9BACT</name>
<dbReference type="GO" id="GO:0009898">
    <property type="term" value="C:cytoplasmic side of plasma membrane"/>
    <property type="evidence" value="ECO:0007669"/>
    <property type="project" value="TreeGrafter"/>
</dbReference>
<dbReference type="InterPro" id="IPR002586">
    <property type="entry name" value="CobQ/CobB/MinD/ParA_Nub-bd_dom"/>
</dbReference>
<dbReference type="PANTHER" id="PTHR43384:SF10">
    <property type="entry name" value="ATPASE INVOLVED IN CHROMOSOME PARTITIONING, PARA_MIND FAMILY"/>
    <property type="match status" value="1"/>
</dbReference>
<dbReference type="GO" id="GO:0005524">
    <property type="term" value="F:ATP binding"/>
    <property type="evidence" value="ECO:0007669"/>
    <property type="project" value="TreeGrafter"/>
</dbReference>
<reference evidence="2 3" key="1">
    <citation type="submission" date="2018-02" db="EMBL/GenBank/DDBJ databases">
        <title>Comparative genomes isolates from brazilian mangrove.</title>
        <authorList>
            <person name="Araujo J.E."/>
            <person name="Taketani R.G."/>
            <person name="Silva M.C.P."/>
            <person name="Loureco M.V."/>
            <person name="Andreote F.D."/>
        </authorList>
    </citation>
    <scope>NUCLEOTIDE SEQUENCE [LARGE SCALE GENOMIC DNA]</scope>
    <source>
        <strain evidence="2 3">NAP PRIS-MGV</strain>
    </source>
</reference>
<protein>
    <submittedName>
        <fullName evidence="2">CDP-3, 6-dideoxy-D-glycero-L-glycero-4-hexulose-4-reductase</fullName>
    </submittedName>
</protein>
<dbReference type="Pfam" id="PF01656">
    <property type="entry name" value="CbiA"/>
    <property type="match status" value="1"/>
</dbReference>
<organism evidence="2 3">
    <name type="scientific">Blastopirellula marina</name>
    <dbReference type="NCBI Taxonomy" id="124"/>
    <lineage>
        <taxon>Bacteria</taxon>
        <taxon>Pseudomonadati</taxon>
        <taxon>Planctomycetota</taxon>
        <taxon>Planctomycetia</taxon>
        <taxon>Pirellulales</taxon>
        <taxon>Pirellulaceae</taxon>
        <taxon>Blastopirellula</taxon>
    </lineage>
</organism>
<dbReference type="InterPro" id="IPR050625">
    <property type="entry name" value="ParA/MinD_ATPase"/>
</dbReference>
<dbReference type="Gene3D" id="3.40.50.300">
    <property type="entry name" value="P-loop containing nucleotide triphosphate hydrolases"/>
    <property type="match status" value="1"/>
</dbReference>
<proteinExistence type="predicted"/>
<comment type="caution">
    <text evidence="2">The sequence shown here is derived from an EMBL/GenBank/DDBJ whole genome shotgun (WGS) entry which is preliminary data.</text>
</comment>